<evidence type="ECO:0000313" key="6">
    <source>
        <dbReference type="EMBL" id="KAJ6438146.1"/>
    </source>
</evidence>
<dbReference type="Gene3D" id="3.40.50.1820">
    <property type="entry name" value="alpha/beta hydrolase"/>
    <property type="match status" value="1"/>
</dbReference>
<evidence type="ECO:0000256" key="4">
    <source>
        <dbReference type="ARBA" id="ARBA00023002"/>
    </source>
</evidence>
<evidence type="ECO:0000259" key="5">
    <source>
        <dbReference type="Pfam" id="PF00732"/>
    </source>
</evidence>
<dbReference type="GO" id="GO:0050660">
    <property type="term" value="F:flavin adenine dinucleotide binding"/>
    <property type="evidence" value="ECO:0007669"/>
    <property type="project" value="InterPro"/>
</dbReference>
<dbReference type="GO" id="GO:0016614">
    <property type="term" value="F:oxidoreductase activity, acting on CH-OH group of donors"/>
    <property type="evidence" value="ECO:0007669"/>
    <property type="project" value="InterPro"/>
</dbReference>
<keyword evidence="3" id="KW-0274">FAD</keyword>
<dbReference type="EMBL" id="JAQHRD010000008">
    <property type="protein sequence ID" value="KAJ6438146.1"/>
    <property type="molecule type" value="Genomic_DNA"/>
</dbReference>
<reference evidence="6" key="1">
    <citation type="submission" date="2023-01" db="EMBL/GenBank/DDBJ databases">
        <title>The growth and conidiation of Purpureocillium lavendulum are regulated by nitrogen source and histone H3K14 acetylation.</title>
        <authorList>
            <person name="Tang P."/>
            <person name="Han J."/>
            <person name="Zhang C."/>
            <person name="Tang P."/>
            <person name="Qi F."/>
            <person name="Zhang K."/>
            <person name="Liang L."/>
        </authorList>
    </citation>
    <scope>NUCLEOTIDE SEQUENCE</scope>
    <source>
        <strain evidence="6">YMF1.00683</strain>
    </source>
</reference>
<feature type="domain" description="Glucose-methanol-choline oxidoreductase N-terminal" evidence="5">
    <location>
        <begin position="91"/>
        <end position="312"/>
    </location>
</feature>
<evidence type="ECO:0000313" key="7">
    <source>
        <dbReference type="Proteomes" id="UP001163105"/>
    </source>
</evidence>
<dbReference type="InterPro" id="IPR000172">
    <property type="entry name" value="GMC_OxRdtase_N"/>
</dbReference>
<dbReference type="InterPro" id="IPR036188">
    <property type="entry name" value="FAD/NAD-bd_sf"/>
</dbReference>
<comment type="cofactor">
    <cofactor evidence="1">
        <name>FAD</name>
        <dbReference type="ChEBI" id="CHEBI:57692"/>
    </cofactor>
</comment>
<accession>A0AB34FIC6</accession>
<dbReference type="InterPro" id="IPR052542">
    <property type="entry name" value="Cholesterol_Oxidase"/>
</dbReference>
<name>A0AB34FIC6_9HYPO</name>
<dbReference type="PANTHER" id="PTHR47470">
    <property type="entry name" value="CHOLESTEROL OXIDASE"/>
    <property type="match status" value="1"/>
</dbReference>
<protein>
    <submittedName>
        <fullName evidence="6">Glucose-methanol-choline oxidoreductase</fullName>
    </submittedName>
</protein>
<keyword evidence="7" id="KW-1185">Reference proteome</keyword>
<dbReference type="Gene3D" id="3.30.410.10">
    <property type="entry name" value="Cholesterol Oxidase, domain 2"/>
    <property type="match status" value="1"/>
</dbReference>
<dbReference type="SUPFAM" id="SSF51905">
    <property type="entry name" value="FAD/NAD(P)-binding domain"/>
    <property type="match status" value="1"/>
</dbReference>
<dbReference type="Pfam" id="PF00732">
    <property type="entry name" value="GMC_oxred_N"/>
    <property type="match status" value="1"/>
</dbReference>
<comment type="caution">
    <text evidence="6">The sequence shown here is derived from an EMBL/GenBank/DDBJ whole genome shotgun (WGS) entry which is preliminary data.</text>
</comment>
<sequence length="899" mass="100187">MVELIRDSYDCVVIGSGYGAAVAAAGMGRAGQSVCLLEKGKERWPGEYPVTFGEISREFHVSGRIKAGPMDLSYIDNRKDTGLYHLTFGQDQSVFVCNGLGGGSLLNGNIFLEATQSVLQMPCWPREIRNNPGCLSKYYDIVRRVLEPEAYPESWPAPCKMKVFERQARAMGLGHKFYRAPQTTRFRSGPNSTGVPMCASTLSGQDCTGVNDGSKSSTLVTYLADAWNRGVEMFCECEVRHIEEVTDERGGYIVYFAWHGRNRDRFRNSVRSNLMWVHAKKAVFLGAGAMGTTEILLRSKARGLRTSDQVGKHMSGNGNILAFGLDGSPFTILRGKFGAFEPCDAVTGTGKLVYDFDMMGVNGKRLHFYGYKFVDSSIVLRPLRFWQATTTLYVTITDPSMTLAKSVKDAVPAVGTEGGSSPSGAHQLHGSHSHYRQAPVATGIVRVHFADLMRAARTLRAPGSHRMERMAKLTAVLWRLWRQPIKLFLAPFMPLQYPLQSRLPDINNTPPTRSFELVASDGVVTMLHMWEPDANAVATDCHGKPVAIRDVFMIPGAGVDHQIFALPTIPFNTVNYLTRAGYRVFVSVHRVCRLKTTHDPWTTYDARLDLKACFETIRTLRGSKKIYTIAHCMGSVAFACGLLDGTIPADWILGITCSQVFMHPVWGTVNKLKSKSPIPLDWLYSKAVGPYFDCSTKANDSMLQRVLNQLLRFYPQQRHEMCNNAVCLRTTFLFGRCWSHRNLNEATHSQIDRVFGGANMTLMHLLMRMGARGVVTGNAPKRESLVTPENIQRLRGVPFLLFSGMDSAVLSPAAADKTYETLLATFGESAGIDGGGTEYRRRKLEGYGHLDCWMGVNAWRDVYPWIREEVDRVVRGDDYVFRQPNDRFTAIVDSGRLLP</sequence>
<evidence type="ECO:0000256" key="2">
    <source>
        <dbReference type="ARBA" id="ARBA00022630"/>
    </source>
</evidence>
<keyword evidence="4" id="KW-0560">Oxidoreductase</keyword>
<gene>
    <name evidence="6" type="ORF">O9K51_08735</name>
</gene>
<dbReference type="Gene3D" id="3.50.50.60">
    <property type="entry name" value="FAD/NAD(P)-binding domain"/>
    <property type="match status" value="1"/>
</dbReference>
<dbReference type="PANTHER" id="PTHR47470:SF1">
    <property type="entry name" value="FAD-DEPENDENT OXIDOREDUCTASE 2 FAD BINDING DOMAIN-CONTAINING PROTEIN"/>
    <property type="match status" value="1"/>
</dbReference>
<proteinExistence type="predicted"/>
<dbReference type="Proteomes" id="UP001163105">
    <property type="component" value="Unassembled WGS sequence"/>
</dbReference>
<evidence type="ECO:0000256" key="1">
    <source>
        <dbReference type="ARBA" id="ARBA00001974"/>
    </source>
</evidence>
<dbReference type="InterPro" id="IPR029058">
    <property type="entry name" value="AB_hydrolase_fold"/>
</dbReference>
<evidence type="ECO:0000256" key="3">
    <source>
        <dbReference type="ARBA" id="ARBA00022827"/>
    </source>
</evidence>
<dbReference type="SUPFAM" id="SSF53474">
    <property type="entry name" value="alpha/beta-Hydrolases"/>
    <property type="match status" value="1"/>
</dbReference>
<dbReference type="AlphaFoldDB" id="A0AB34FIC6"/>
<organism evidence="6 7">
    <name type="scientific">Purpureocillium lavendulum</name>
    <dbReference type="NCBI Taxonomy" id="1247861"/>
    <lineage>
        <taxon>Eukaryota</taxon>
        <taxon>Fungi</taxon>
        <taxon>Dikarya</taxon>
        <taxon>Ascomycota</taxon>
        <taxon>Pezizomycotina</taxon>
        <taxon>Sordariomycetes</taxon>
        <taxon>Hypocreomycetidae</taxon>
        <taxon>Hypocreales</taxon>
        <taxon>Ophiocordycipitaceae</taxon>
        <taxon>Purpureocillium</taxon>
    </lineage>
</organism>
<keyword evidence="2" id="KW-0285">Flavoprotein</keyword>